<dbReference type="InterPro" id="IPR000182">
    <property type="entry name" value="GNAT_dom"/>
</dbReference>
<feature type="domain" description="N-acetyltransferase" evidence="1">
    <location>
        <begin position="1"/>
        <end position="93"/>
    </location>
</feature>
<sequence>MVRDINEEPECYELQQFLIDIKYQNKGYGYKVLKLILDYLYVERRYDNVEVCVKKEDVKAIKLYKKVGFIDTGYIDPNVEDAYNLVFCFKDLDVKIQTNRESVKI</sequence>
<dbReference type="SUPFAM" id="SSF55729">
    <property type="entry name" value="Acyl-CoA N-acyltransferases (Nat)"/>
    <property type="match status" value="1"/>
</dbReference>
<dbReference type="AlphaFoldDB" id="A0A1M5SA44"/>
<dbReference type="Pfam" id="PF00583">
    <property type="entry name" value="Acetyltransf_1"/>
    <property type="match status" value="1"/>
</dbReference>
<reference evidence="2 3" key="1">
    <citation type="submission" date="2016-11" db="EMBL/GenBank/DDBJ databases">
        <authorList>
            <person name="Jaros S."/>
            <person name="Januszkiewicz K."/>
            <person name="Wedrychowicz H."/>
        </authorList>
    </citation>
    <scope>NUCLEOTIDE SEQUENCE [LARGE SCALE GENOMIC DNA]</scope>
    <source>
        <strain evidence="2 3">DSM 13106</strain>
    </source>
</reference>
<keyword evidence="2" id="KW-0808">Transferase</keyword>
<evidence type="ECO:0000313" key="3">
    <source>
        <dbReference type="Proteomes" id="UP000184389"/>
    </source>
</evidence>
<evidence type="ECO:0000313" key="2">
    <source>
        <dbReference type="EMBL" id="SHH35384.1"/>
    </source>
</evidence>
<gene>
    <name evidence="2" type="ORF">SAMN02745180_00115</name>
</gene>
<proteinExistence type="predicted"/>
<dbReference type="Proteomes" id="UP000184389">
    <property type="component" value="Unassembled WGS sequence"/>
</dbReference>
<organism evidence="2 3">
    <name type="scientific">Sporanaerobacter acetigenes DSM 13106</name>
    <dbReference type="NCBI Taxonomy" id="1123281"/>
    <lineage>
        <taxon>Bacteria</taxon>
        <taxon>Bacillati</taxon>
        <taxon>Bacillota</taxon>
        <taxon>Tissierellia</taxon>
        <taxon>Tissierellales</taxon>
        <taxon>Sporanaerobacteraceae</taxon>
        <taxon>Sporanaerobacter</taxon>
    </lineage>
</organism>
<dbReference type="EMBL" id="FQXR01000002">
    <property type="protein sequence ID" value="SHH35384.1"/>
    <property type="molecule type" value="Genomic_DNA"/>
</dbReference>
<accession>A0A1M5SA44</accession>
<dbReference type="GO" id="GO:0016747">
    <property type="term" value="F:acyltransferase activity, transferring groups other than amino-acyl groups"/>
    <property type="evidence" value="ECO:0007669"/>
    <property type="project" value="InterPro"/>
</dbReference>
<dbReference type="STRING" id="1123281.SAMN02745180_00115"/>
<name>A0A1M5SA44_9FIRM</name>
<protein>
    <submittedName>
        <fullName evidence="2">Acetyltransferase (GNAT) domain-containing protein</fullName>
    </submittedName>
</protein>
<dbReference type="PROSITE" id="PS51186">
    <property type="entry name" value="GNAT"/>
    <property type="match status" value="1"/>
</dbReference>
<dbReference type="InterPro" id="IPR016181">
    <property type="entry name" value="Acyl_CoA_acyltransferase"/>
</dbReference>
<evidence type="ECO:0000259" key="1">
    <source>
        <dbReference type="PROSITE" id="PS51186"/>
    </source>
</evidence>
<dbReference type="Gene3D" id="3.40.630.30">
    <property type="match status" value="1"/>
</dbReference>
<keyword evidence="3" id="KW-1185">Reference proteome</keyword>